<gene>
    <name evidence="1" type="ORF">O3G_MSEX014178</name>
</gene>
<reference evidence="1" key="2">
    <citation type="submission" date="2020-12" db="EMBL/GenBank/DDBJ databases">
        <authorList>
            <person name="Kanost M."/>
        </authorList>
    </citation>
    <scope>NUCLEOTIDE SEQUENCE</scope>
</reference>
<keyword evidence="2" id="KW-1185">Reference proteome</keyword>
<dbReference type="Proteomes" id="UP000791440">
    <property type="component" value="Unassembled WGS sequence"/>
</dbReference>
<dbReference type="EMBL" id="JH669066">
    <property type="protein sequence ID" value="KAG6463951.1"/>
    <property type="molecule type" value="Genomic_DNA"/>
</dbReference>
<name>A0A921ZU58_MANSE</name>
<protein>
    <submittedName>
        <fullName evidence="1">Uncharacterized protein</fullName>
    </submittedName>
</protein>
<accession>A0A921ZU58</accession>
<evidence type="ECO:0000313" key="1">
    <source>
        <dbReference type="EMBL" id="KAG6463951.1"/>
    </source>
</evidence>
<comment type="caution">
    <text evidence="1">The sequence shown here is derived from an EMBL/GenBank/DDBJ whole genome shotgun (WGS) entry which is preliminary data.</text>
</comment>
<sequence length="58" mass="6521">LHVFKAGDVFQEPSLRVHAPLGAVRSDRLHRQLRRAAGLVLGVLLPQPRRDHLLPDPQ</sequence>
<reference evidence="1" key="1">
    <citation type="journal article" date="2016" name="Insect Biochem. Mol. Biol.">
        <title>Multifaceted biological insights from a draft genome sequence of the tobacco hornworm moth, Manduca sexta.</title>
        <authorList>
            <person name="Kanost M.R."/>
            <person name="Arrese E.L."/>
            <person name="Cao X."/>
            <person name="Chen Y.R."/>
            <person name="Chellapilla S."/>
            <person name="Goldsmith M.R."/>
            <person name="Grosse-Wilde E."/>
            <person name="Heckel D.G."/>
            <person name="Herndon N."/>
            <person name="Jiang H."/>
            <person name="Papanicolaou A."/>
            <person name="Qu J."/>
            <person name="Soulages J.L."/>
            <person name="Vogel H."/>
            <person name="Walters J."/>
            <person name="Waterhouse R.M."/>
            <person name="Ahn S.J."/>
            <person name="Almeida F.C."/>
            <person name="An C."/>
            <person name="Aqrawi P."/>
            <person name="Bretschneider A."/>
            <person name="Bryant W.B."/>
            <person name="Bucks S."/>
            <person name="Chao H."/>
            <person name="Chevignon G."/>
            <person name="Christen J.M."/>
            <person name="Clarke D.F."/>
            <person name="Dittmer N.T."/>
            <person name="Ferguson L.C.F."/>
            <person name="Garavelou S."/>
            <person name="Gordon K.H.J."/>
            <person name="Gunaratna R.T."/>
            <person name="Han Y."/>
            <person name="Hauser F."/>
            <person name="He Y."/>
            <person name="Heidel-Fischer H."/>
            <person name="Hirsh A."/>
            <person name="Hu Y."/>
            <person name="Jiang H."/>
            <person name="Kalra D."/>
            <person name="Klinner C."/>
            <person name="Konig C."/>
            <person name="Kovar C."/>
            <person name="Kroll A.R."/>
            <person name="Kuwar S.S."/>
            <person name="Lee S.L."/>
            <person name="Lehman R."/>
            <person name="Li K."/>
            <person name="Li Z."/>
            <person name="Liang H."/>
            <person name="Lovelace S."/>
            <person name="Lu Z."/>
            <person name="Mansfield J.H."/>
            <person name="McCulloch K.J."/>
            <person name="Mathew T."/>
            <person name="Morton B."/>
            <person name="Muzny D.M."/>
            <person name="Neunemann D."/>
            <person name="Ongeri F."/>
            <person name="Pauchet Y."/>
            <person name="Pu L.L."/>
            <person name="Pyrousis I."/>
            <person name="Rao X.J."/>
            <person name="Redding A."/>
            <person name="Roesel C."/>
            <person name="Sanchez-Gracia A."/>
            <person name="Schaack S."/>
            <person name="Shukla A."/>
            <person name="Tetreau G."/>
            <person name="Wang Y."/>
            <person name="Xiong G.H."/>
            <person name="Traut W."/>
            <person name="Walsh T.K."/>
            <person name="Worley K.C."/>
            <person name="Wu D."/>
            <person name="Wu W."/>
            <person name="Wu Y.Q."/>
            <person name="Zhang X."/>
            <person name="Zou Z."/>
            <person name="Zucker H."/>
            <person name="Briscoe A.D."/>
            <person name="Burmester T."/>
            <person name="Clem R.J."/>
            <person name="Feyereisen R."/>
            <person name="Grimmelikhuijzen C.J.P."/>
            <person name="Hamodrakas S.J."/>
            <person name="Hansson B.S."/>
            <person name="Huguet E."/>
            <person name="Jermiin L.S."/>
            <person name="Lan Q."/>
            <person name="Lehman H.K."/>
            <person name="Lorenzen M."/>
            <person name="Merzendorfer H."/>
            <person name="Michalopoulos I."/>
            <person name="Morton D.B."/>
            <person name="Muthukrishnan S."/>
            <person name="Oakeshott J.G."/>
            <person name="Palmer W."/>
            <person name="Park Y."/>
            <person name="Passarelli A.L."/>
            <person name="Rozas J."/>
            <person name="Schwartz L.M."/>
            <person name="Smith W."/>
            <person name="Southgate A."/>
            <person name="Vilcinskas A."/>
            <person name="Vogt R."/>
            <person name="Wang P."/>
            <person name="Werren J."/>
            <person name="Yu X.Q."/>
            <person name="Zhou J.J."/>
            <person name="Brown S.J."/>
            <person name="Scherer S.E."/>
            <person name="Richards S."/>
            <person name="Blissard G.W."/>
        </authorList>
    </citation>
    <scope>NUCLEOTIDE SEQUENCE</scope>
</reference>
<organism evidence="1 2">
    <name type="scientific">Manduca sexta</name>
    <name type="common">Tobacco hawkmoth</name>
    <name type="synonym">Tobacco hornworm</name>
    <dbReference type="NCBI Taxonomy" id="7130"/>
    <lineage>
        <taxon>Eukaryota</taxon>
        <taxon>Metazoa</taxon>
        <taxon>Ecdysozoa</taxon>
        <taxon>Arthropoda</taxon>
        <taxon>Hexapoda</taxon>
        <taxon>Insecta</taxon>
        <taxon>Pterygota</taxon>
        <taxon>Neoptera</taxon>
        <taxon>Endopterygota</taxon>
        <taxon>Lepidoptera</taxon>
        <taxon>Glossata</taxon>
        <taxon>Ditrysia</taxon>
        <taxon>Bombycoidea</taxon>
        <taxon>Sphingidae</taxon>
        <taxon>Sphinginae</taxon>
        <taxon>Sphingini</taxon>
        <taxon>Manduca</taxon>
    </lineage>
</organism>
<evidence type="ECO:0000313" key="2">
    <source>
        <dbReference type="Proteomes" id="UP000791440"/>
    </source>
</evidence>
<dbReference type="AlphaFoldDB" id="A0A921ZU58"/>
<feature type="non-terminal residue" evidence="1">
    <location>
        <position position="58"/>
    </location>
</feature>
<feature type="non-terminal residue" evidence="1">
    <location>
        <position position="1"/>
    </location>
</feature>
<proteinExistence type="predicted"/>